<reference evidence="2 3" key="1">
    <citation type="submission" date="2020-11" db="EMBL/GenBank/DDBJ databases">
        <title>Corynebacterium sp. ZJ-599.</title>
        <authorList>
            <person name="Zhou J."/>
        </authorList>
    </citation>
    <scope>NUCLEOTIDE SEQUENCE [LARGE SCALE GENOMIC DNA]</scope>
    <source>
        <strain evidence="2 3">ZJ-599</strain>
    </source>
</reference>
<dbReference type="EMBL" id="CP064954">
    <property type="protein sequence ID" value="QPK79592.1"/>
    <property type="molecule type" value="Genomic_DNA"/>
</dbReference>
<name>A0A7T0PCC6_9CORY</name>
<gene>
    <name evidence="2" type="ORF">G7Y31_02460</name>
</gene>
<keyword evidence="3" id="KW-1185">Reference proteome</keyword>
<dbReference type="AlphaFoldDB" id="A0A7T0PCC6"/>
<dbReference type="Pfam" id="PF13630">
    <property type="entry name" value="SdpI"/>
    <property type="match status" value="1"/>
</dbReference>
<proteinExistence type="predicted"/>
<evidence type="ECO:0000313" key="2">
    <source>
        <dbReference type="EMBL" id="QPK79592.1"/>
    </source>
</evidence>
<dbReference type="InterPro" id="IPR025962">
    <property type="entry name" value="SdpI/YhfL"/>
</dbReference>
<protein>
    <submittedName>
        <fullName evidence="2">SdpI family protein</fullName>
    </submittedName>
</protein>
<organism evidence="2 3">
    <name type="scientific">Corynebacterium lizhenjunii</name>
    <dbReference type="NCBI Taxonomy" id="2709394"/>
    <lineage>
        <taxon>Bacteria</taxon>
        <taxon>Bacillati</taxon>
        <taxon>Actinomycetota</taxon>
        <taxon>Actinomycetes</taxon>
        <taxon>Mycobacteriales</taxon>
        <taxon>Corynebacteriaceae</taxon>
        <taxon>Corynebacterium</taxon>
    </lineage>
</organism>
<sequence>MTVYSAIMAAAWGIGGVLLLWMGAKSAKGQLPRNAFAGIRTTTMMASDEAWVVGHKAAAGYFTGIGIVLVIAAIACLVVDDSIIGWISIPVVVVLLVGVLLATRKANVAVAQLPESSA</sequence>
<evidence type="ECO:0000313" key="3">
    <source>
        <dbReference type="Proteomes" id="UP000594681"/>
    </source>
</evidence>
<keyword evidence="1" id="KW-0472">Membrane</keyword>
<feature type="transmembrane region" description="Helical" evidence="1">
    <location>
        <begin position="6"/>
        <end position="24"/>
    </location>
</feature>
<evidence type="ECO:0000256" key="1">
    <source>
        <dbReference type="SAM" id="Phobius"/>
    </source>
</evidence>
<feature type="transmembrane region" description="Helical" evidence="1">
    <location>
        <begin position="83"/>
        <end position="102"/>
    </location>
</feature>
<keyword evidence="1" id="KW-1133">Transmembrane helix</keyword>
<dbReference type="KEGG" id="cliz:G7Y31_02460"/>
<feature type="transmembrane region" description="Helical" evidence="1">
    <location>
        <begin position="58"/>
        <end position="77"/>
    </location>
</feature>
<dbReference type="Proteomes" id="UP000594681">
    <property type="component" value="Chromosome"/>
</dbReference>
<accession>A0A7T0PCC6</accession>
<dbReference type="RefSeq" id="WP_165010735.1">
    <property type="nucleotide sequence ID" value="NZ_CP064954.1"/>
</dbReference>
<keyword evidence="1" id="KW-0812">Transmembrane</keyword>